<dbReference type="AlphaFoldDB" id="A0A7C1P5A9"/>
<evidence type="ECO:0000256" key="1">
    <source>
        <dbReference type="ARBA" id="ARBA00022741"/>
    </source>
</evidence>
<dbReference type="InterPro" id="IPR027417">
    <property type="entry name" value="P-loop_NTPase"/>
</dbReference>
<comment type="caution">
    <text evidence="3">The sequence shown here is derived from an EMBL/GenBank/DDBJ whole genome shotgun (WGS) entry which is preliminary data.</text>
</comment>
<dbReference type="SUPFAM" id="SSF52540">
    <property type="entry name" value="P-loop containing nucleoside triphosphate hydrolases"/>
    <property type="match status" value="1"/>
</dbReference>
<dbReference type="EMBL" id="DRHL01000025">
    <property type="protein sequence ID" value="HEB13451.1"/>
    <property type="molecule type" value="Genomic_DNA"/>
</dbReference>
<proteinExistence type="predicted"/>
<dbReference type="InterPro" id="IPR013641">
    <property type="entry name" value="KTI12/PSTK"/>
</dbReference>
<keyword evidence="3" id="KW-0418">Kinase</keyword>
<keyword evidence="1" id="KW-0547">Nucleotide-binding</keyword>
<organism evidence="3">
    <name type="scientific">candidate division CPR3 bacterium</name>
    <dbReference type="NCBI Taxonomy" id="2268181"/>
    <lineage>
        <taxon>Bacteria</taxon>
        <taxon>Bacteria division CPR3</taxon>
    </lineage>
</organism>
<evidence type="ECO:0000256" key="2">
    <source>
        <dbReference type="ARBA" id="ARBA00022840"/>
    </source>
</evidence>
<dbReference type="Proteomes" id="UP000885695">
    <property type="component" value="Unassembled WGS sequence"/>
</dbReference>
<reference evidence="3" key="1">
    <citation type="journal article" date="2020" name="mSystems">
        <title>Genome- and Community-Level Interaction Insights into Carbon Utilization and Element Cycling Functions of Hydrothermarchaeota in Hydrothermal Sediment.</title>
        <authorList>
            <person name="Zhou Z."/>
            <person name="Liu Y."/>
            <person name="Xu W."/>
            <person name="Pan J."/>
            <person name="Luo Z.H."/>
            <person name="Li M."/>
        </authorList>
    </citation>
    <scope>NUCLEOTIDE SEQUENCE [LARGE SCALE GENOMIC DNA]</scope>
    <source>
        <strain evidence="3">HyVt-369</strain>
    </source>
</reference>
<dbReference type="EC" id="2.7.1.25" evidence="3"/>
<keyword evidence="2" id="KW-0067">ATP-binding</keyword>
<dbReference type="GO" id="GO:0005524">
    <property type="term" value="F:ATP binding"/>
    <property type="evidence" value="ECO:0007669"/>
    <property type="project" value="UniProtKB-KW"/>
</dbReference>
<evidence type="ECO:0000313" key="3">
    <source>
        <dbReference type="EMBL" id="HEB13451.1"/>
    </source>
</evidence>
<dbReference type="Pfam" id="PF08433">
    <property type="entry name" value="KTI12"/>
    <property type="match status" value="1"/>
</dbReference>
<name>A0A7C1P5A9_UNCC3</name>
<gene>
    <name evidence="3" type="ORF">ENI13_00550</name>
</gene>
<protein>
    <submittedName>
        <fullName evidence="3">Adenylyl-sulfate kinase</fullName>
        <ecNumber evidence="3">2.7.1.25</ecNumber>
    </submittedName>
</protein>
<sequence length="151" mass="17431">MGKLIWVCGIPFSGKSTIAKRLYRELEWAGKKVVLLDDEQIKRVRSGKDIQKVLDTIGQEYNILVVPSLKILPRKPDLVIWCNPPLKECVKRDRARRIGEEIAAEDSFAYVWKGYSVDADVILIEDNSWEKLQEAVETKFGEINWQTRLDV</sequence>
<dbReference type="GO" id="GO:0004020">
    <property type="term" value="F:adenylylsulfate kinase activity"/>
    <property type="evidence" value="ECO:0007669"/>
    <property type="project" value="UniProtKB-EC"/>
</dbReference>
<keyword evidence="3" id="KW-0808">Transferase</keyword>
<accession>A0A7C1P5A9</accession>
<dbReference type="Gene3D" id="3.40.50.300">
    <property type="entry name" value="P-loop containing nucleotide triphosphate hydrolases"/>
    <property type="match status" value="1"/>
</dbReference>